<comment type="caution">
    <text evidence="2">The sequence shown here is derived from an EMBL/GenBank/DDBJ whole genome shotgun (WGS) entry which is preliminary data.</text>
</comment>
<feature type="domain" description="DDE-1" evidence="1">
    <location>
        <begin position="81"/>
        <end position="131"/>
    </location>
</feature>
<dbReference type="PANTHER" id="PTHR19303">
    <property type="entry name" value="TRANSPOSON"/>
    <property type="match status" value="1"/>
</dbReference>
<dbReference type="EMBL" id="BEXD01000036">
    <property type="protein sequence ID" value="GBB83603.1"/>
    <property type="molecule type" value="Genomic_DNA"/>
</dbReference>
<gene>
    <name evidence="2" type="ORF">RclHR1_01030018</name>
</gene>
<proteinExistence type="predicted"/>
<dbReference type="STRING" id="94130.A0A2Z6Q178"/>
<dbReference type="PANTHER" id="PTHR19303:SF73">
    <property type="entry name" value="PROTEIN PDC2"/>
    <property type="match status" value="1"/>
</dbReference>
<reference evidence="2 3" key="1">
    <citation type="submission" date="2017-11" db="EMBL/GenBank/DDBJ databases">
        <title>The genome of Rhizophagus clarus HR1 reveals common genetic basis of auxotrophy among arbuscular mycorrhizal fungi.</title>
        <authorList>
            <person name="Kobayashi Y."/>
        </authorList>
    </citation>
    <scope>NUCLEOTIDE SEQUENCE [LARGE SCALE GENOMIC DNA]</scope>
    <source>
        <strain evidence="2 3">HR1</strain>
    </source>
</reference>
<dbReference type="GO" id="GO:0003677">
    <property type="term" value="F:DNA binding"/>
    <property type="evidence" value="ECO:0007669"/>
    <property type="project" value="TreeGrafter"/>
</dbReference>
<dbReference type="Pfam" id="PF03184">
    <property type="entry name" value="DDE_1"/>
    <property type="match status" value="2"/>
</dbReference>
<dbReference type="InterPro" id="IPR004875">
    <property type="entry name" value="DDE_SF_endonuclease_dom"/>
</dbReference>
<name>A0A2Z6Q178_9GLOM</name>
<accession>A0A2Z6Q178</accession>
<evidence type="ECO:0000259" key="1">
    <source>
        <dbReference type="Pfam" id="PF03184"/>
    </source>
</evidence>
<protein>
    <recommendedName>
        <fullName evidence="1">DDE-1 domain-containing protein</fullName>
    </recommendedName>
</protein>
<dbReference type="GO" id="GO:0005634">
    <property type="term" value="C:nucleus"/>
    <property type="evidence" value="ECO:0007669"/>
    <property type="project" value="TreeGrafter"/>
</dbReference>
<evidence type="ECO:0000313" key="3">
    <source>
        <dbReference type="Proteomes" id="UP000247702"/>
    </source>
</evidence>
<dbReference type="InterPro" id="IPR050863">
    <property type="entry name" value="CenT-Element_Derived"/>
</dbReference>
<organism evidence="2 3">
    <name type="scientific">Rhizophagus clarus</name>
    <dbReference type="NCBI Taxonomy" id="94130"/>
    <lineage>
        <taxon>Eukaryota</taxon>
        <taxon>Fungi</taxon>
        <taxon>Fungi incertae sedis</taxon>
        <taxon>Mucoromycota</taxon>
        <taxon>Glomeromycotina</taxon>
        <taxon>Glomeromycetes</taxon>
        <taxon>Glomerales</taxon>
        <taxon>Glomeraceae</taxon>
        <taxon>Rhizophagus</taxon>
    </lineage>
</organism>
<feature type="domain" description="DDE-1" evidence="1">
    <location>
        <begin position="139"/>
        <end position="211"/>
    </location>
</feature>
<keyword evidence="3" id="KW-1185">Reference proteome</keyword>
<sequence>MLTTRKRTILSAAQKCEICETSSAPSVESIENDRLALQEFLKSYNPEDIWNGDETGLFWKMELSRVLAHDSIFGHKKEKFQITIFYAVNAIGTEKMALSFIHKHKTPHTMKNLNYKNLPVYYFWNKKSWMQYYCKISSPNTNTALQLCDVGIIYSFKCYYKRLIIQNRIDAYNNVQDNIIEKLADYNIFEVLQNSAEAWSMVSSQIIINCWKKNWNSTINIEDEEAELKKLITFLPEGAHLNA</sequence>
<dbReference type="Proteomes" id="UP000247702">
    <property type="component" value="Unassembled WGS sequence"/>
</dbReference>
<evidence type="ECO:0000313" key="2">
    <source>
        <dbReference type="EMBL" id="GBB83603.1"/>
    </source>
</evidence>
<dbReference type="AlphaFoldDB" id="A0A2Z6Q178"/>